<evidence type="ECO:0000313" key="1">
    <source>
        <dbReference type="EMBL" id="NRT88540.1"/>
    </source>
</evidence>
<dbReference type="Proteomes" id="UP001193748">
    <property type="component" value="Unassembled WGS sequence"/>
</dbReference>
<proteinExistence type="predicted"/>
<dbReference type="AlphaFoldDB" id="A0AAX0AZS4"/>
<sequence length="65" mass="7464">MRLSKEEILGRASKEYLGKNYYGEINTIIDIYTFSGIVYSVIDVIEKMDNEKLEIKDSTNNVQGN</sequence>
<dbReference type="EMBL" id="JABSWW010000001">
    <property type="protein sequence ID" value="NRT90192.1"/>
    <property type="molecule type" value="Genomic_DNA"/>
</dbReference>
<comment type="caution">
    <text evidence="1">The sequence shown here is derived from an EMBL/GenBank/DDBJ whole genome shotgun (WGS) entry which is preliminary data.</text>
</comment>
<name>A0AAX0AZS4_CLOBE</name>
<evidence type="ECO:0000313" key="3">
    <source>
        <dbReference type="Proteomes" id="UP001193748"/>
    </source>
</evidence>
<accession>A0AAX0AZS4</accession>
<protein>
    <submittedName>
        <fullName evidence="1">Uncharacterized protein</fullName>
    </submittedName>
</protein>
<dbReference type="RefSeq" id="WP_173710864.1">
    <property type="nucleotide sequence ID" value="NZ_CP107022.1"/>
</dbReference>
<evidence type="ECO:0000313" key="2">
    <source>
        <dbReference type="EMBL" id="NRT90192.1"/>
    </source>
</evidence>
<reference evidence="1" key="1">
    <citation type="submission" date="2020-05" db="EMBL/GenBank/DDBJ databases">
        <authorList>
            <person name="Brown S."/>
            <person name="Huntemann M."/>
            <person name="Clum A."/>
            <person name="Spunde A."/>
            <person name="Palaniappan K."/>
            <person name="Ritter S."/>
            <person name="Mikhailova N."/>
            <person name="Chen I.-M."/>
            <person name="Stamatis D."/>
            <person name="Reddy T."/>
            <person name="O'Malley R."/>
            <person name="Daum C."/>
            <person name="Shapiro N."/>
            <person name="Ivanova N."/>
            <person name="Kyrpides N."/>
            <person name="Woyke T."/>
        </authorList>
    </citation>
    <scope>NUCLEOTIDE SEQUENCE</scope>
    <source>
        <strain evidence="1">DJ080</strain>
    </source>
</reference>
<reference evidence="1" key="2">
    <citation type="journal article" date="2022" name="Nat. Biotechnol.">
        <title>Carbon-negative production of acetone and isopropanol by gas fermentation at industrial pilot scale.</title>
        <authorList>
            <person name="Liew F.E."/>
            <person name="Nogle R."/>
            <person name="Abdalla T."/>
            <person name="Rasor B.J."/>
            <person name="Canter C."/>
            <person name="Jensen R.O."/>
            <person name="Wang L."/>
            <person name="Strutz J."/>
            <person name="Chirania P."/>
            <person name="De Tissera S."/>
            <person name="Mueller A.P."/>
            <person name="Ruan Z."/>
            <person name="Gao A."/>
            <person name="Tran L."/>
            <person name="Engle N.L."/>
            <person name="Bromley J.C."/>
            <person name="Daniell J."/>
            <person name="Conrado R."/>
            <person name="Tschaplinski T.J."/>
            <person name="Giannone R.J."/>
            <person name="Hettich R.L."/>
            <person name="Karim A.S."/>
            <person name="Simpson S.D."/>
            <person name="Brown S.D."/>
            <person name="Leang C."/>
            <person name="Jewett M.C."/>
            <person name="Kopke M."/>
        </authorList>
    </citation>
    <scope>NUCLEOTIDE SEQUENCE</scope>
    <source>
        <strain evidence="1">DJ080</strain>
    </source>
</reference>
<organism evidence="1 3">
    <name type="scientific">Clostridium beijerinckii</name>
    <name type="common">Clostridium MP</name>
    <dbReference type="NCBI Taxonomy" id="1520"/>
    <lineage>
        <taxon>Bacteria</taxon>
        <taxon>Bacillati</taxon>
        <taxon>Bacillota</taxon>
        <taxon>Clostridia</taxon>
        <taxon>Eubacteriales</taxon>
        <taxon>Clostridiaceae</taxon>
        <taxon>Clostridium</taxon>
    </lineage>
</organism>
<gene>
    <name evidence="1" type="ORF">B0H41_002219</name>
    <name evidence="2" type="ORF">B0H41_003871</name>
</gene>
<dbReference type="EMBL" id="JABSWW010000001">
    <property type="protein sequence ID" value="NRT88540.1"/>
    <property type="molecule type" value="Genomic_DNA"/>
</dbReference>